<organism evidence="2 3">
    <name type="scientific">Acrocarpospora corrugata</name>
    <dbReference type="NCBI Taxonomy" id="35763"/>
    <lineage>
        <taxon>Bacteria</taxon>
        <taxon>Bacillati</taxon>
        <taxon>Actinomycetota</taxon>
        <taxon>Actinomycetes</taxon>
        <taxon>Streptosporangiales</taxon>
        <taxon>Streptosporangiaceae</taxon>
        <taxon>Acrocarpospora</taxon>
    </lineage>
</organism>
<feature type="transmembrane region" description="Helical" evidence="1">
    <location>
        <begin position="102"/>
        <end position="123"/>
    </location>
</feature>
<proteinExistence type="predicted"/>
<evidence type="ECO:0000313" key="3">
    <source>
        <dbReference type="Proteomes" id="UP000334990"/>
    </source>
</evidence>
<protein>
    <recommendedName>
        <fullName evidence="4">HXXEE domain-containing protein</fullName>
    </recommendedName>
</protein>
<evidence type="ECO:0008006" key="4">
    <source>
        <dbReference type="Google" id="ProtNLM"/>
    </source>
</evidence>
<sequence length="131" mass="14548">MAVLFLYHFVLGVWPLLLARSFYDSFPLPGHSWVALLPPYNEHLLRDFGGLNLAMVVVVGAAAVFMERRIVLTALVADIVAGVPHMIFHVLHLQHFPPVDAISQSIALAVVTAIPIILLVPAWQLPRQRRS</sequence>
<keyword evidence="1" id="KW-0472">Membrane</keyword>
<comment type="caution">
    <text evidence="2">The sequence shown here is derived from an EMBL/GenBank/DDBJ whole genome shotgun (WGS) entry which is preliminary data.</text>
</comment>
<reference evidence="2 3" key="1">
    <citation type="submission" date="2019-10" db="EMBL/GenBank/DDBJ databases">
        <title>Whole genome shotgun sequence of Acrocarpospora corrugata NBRC 13972.</title>
        <authorList>
            <person name="Ichikawa N."/>
            <person name="Kimura A."/>
            <person name="Kitahashi Y."/>
            <person name="Komaki H."/>
            <person name="Oguchi A."/>
        </authorList>
    </citation>
    <scope>NUCLEOTIDE SEQUENCE [LARGE SCALE GENOMIC DNA]</scope>
    <source>
        <strain evidence="2 3">NBRC 13972</strain>
    </source>
</reference>
<dbReference type="AlphaFoldDB" id="A0A5M3W8F1"/>
<dbReference type="EMBL" id="BLAD01000093">
    <property type="protein sequence ID" value="GES05106.1"/>
    <property type="molecule type" value="Genomic_DNA"/>
</dbReference>
<evidence type="ECO:0000313" key="2">
    <source>
        <dbReference type="EMBL" id="GES05106.1"/>
    </source>
</evidence>
<accession>A0A5M3W8F1</accession>
<dbReference type="Proteomes" id="UP000334990">
    <property type="component" value="Unassembled WGS sequence"/>
</dbReference>
<evidence type="ECO:0000256" key="1">
    <source>
        <dbReference type="SAM" id="Phobius"/>
    </source>
</evidence>
<feature type="transmembrane region" description="Helical" evidence="1">
    <location>
        <begin position="70"/>
        <end position="90"/>
    </location>
</feature>
<name>A0A5M3W8F1_9ACTN</name>
<keyword evidence="1" id="KW-0812">Transmembrane</keyword>
<feature type="transmembrane region" description="Helical" evidence="1">
    <location>
        <begin position="43"/>
        <end position="65"/>
    </location>
</feature>
<keyword evidence="1" id="KW-1133">Transmembrane helix</keyword>
<keyword evidence="3" id="KW-1185">Reference proteome</keyword>
<gene>
    <name evidence="2" type="ORF">Acor_71740</name>
</gene>